<comment type="caution">
    <text evidence="3">The sequence shown here is derived from an EMBL/GenBank/DDBJ whole genome shotgun (WGS) entry which is preliminary data.</text>
</comment>
<accession>A0A438H1J8</accession>
<feature type="domain" description="Retrovirus-related Pol polyprotein from transposon TNT 1-94-like beta-barrel" evidence="2">
    <location>
        <begin position="147"/>
        <end position="204"/>
    </location>
</feature>
<evidence type="ECO:0000259" key="2">
    <source>
        <dbReference type="Pfam" id="PF22936"/>
    </source>
</evidence>
<proteinExistence type="predicted"/>
<evidence type="ECO:0000313" key="3">
    <source>
        <dbReference type="EMBL" id="RVW78494.1"/>
    </source>
</evidence>
<dbReference type="AlphaFoldDB" id="A0A438H1J8"/>
<feature type="compositionally biased region" description="Polar residues" evidence="1">
    <location>
        <begin position="1"/>
        <end position="11"/>
    </location>
</feature>
<gene>
    <name evidence="3" type="ORF">CK203_050460</name>
</gene>
<feature type="region of interest" description="Disordered" evidence="1">
    <location>
        <begin position="1"/>
        <end position="20"/>
    </location>
</feature>
<dbReference type="InterPro" id="IPR054722">
    <property type="entry name" value="PolX-like_BBD"/>
</dbReference>
<dbReference type="PANTHER" id="PTHR47481:SF22">
    <property type="entry name" value="RETROTRANSPOSON GAG DOMAIN-CONTAINING PROTEIN"/>
    <property type="match status" value="1"/>
</dbReference>
<name>A0A438H1J8_VITVI</name>
<organism evidence="3 4">
    <name type="scientific">Vitis vinifera</name>
    <name type="common">Grape</name>
    <dbReference type="NCBI Taxonomy" id="29760"/>
    <lineage>
        <taxon>Eukaryota</taxon>
        <taxon>Viridiplantae</taxon>
        <taxon>Streptophyta</taxon>
        <taxon>Embryophyta</taxon>
        <taxon>Tracheophyta</taxon>
        <taxon>Spermatophyta</taxon>
        <taxon>Magnoliopsida</taxon>
        <taxon>eudicotyledons</taxon>
        <taxon>Gunneridae</taxon>
        <taxon>Pentapetalae</taxon>
        <taxon>rosids</taxon>
        <taxon>Vitales</taxon>
        <taxon>Vitaceae</taxon>
        <taxon>Viteae</taxon>
        <taxon>Vitis</taxon>
    </lineage>
</organism>
<sequence>MPLDQIGSNLGTSRSQSSCCTSSHEVSTTFEKLFATQSKARTLQLCFQRQSIKKGSMSVNDYILKMKAIAENLSAARQLVSDEELILYILGGVRTSTIKATTTNLVELQTIITVVEAVVKVPVETLIDQPVNCVEDKVVLPFVAIIDSTNEKLVVGNGQLLHISHIGRSSINSDADFKPLFMNHVLHVLKITKNLLSISQFTKDNNVIAARET</sequence>
<evidence type="ECO:0000256" key="1">
    <source>
        <dbReference type="SAM" id="MobiDB-lite"/>
    </source>
</evidence>
<protein>
    <recommendedName>
        <fullName evidence="2">Retrovirus-related Pol polyprotein from transposon TNT 1-94-like beta-barrel domain-containing protein</fullName>
    </recommendedName>
</protein>
<dbReference type="EMBL" id="QGNW01000295">
    <property type="protein sequence ID" value="RVW78494.1"/>
    <property type="molecule type" value="Genomic_DNA"/>
</dbReference>
<evidence type="ECO:0000313" key="4">
    <source>
        <dbReference type="Proteomes" id="UP000288805"/>
    </source>
</evidence>
<dbReference type="PANTHER" id="PTHR47481">
    <property type="match status" value="1"/>
</dbReference>
<dbReference type="Pfam" id="PF22936">
    <property type="entry name" value="Pol_BBD"/>
    <property type="match status" value="1"/>
</dbReference>
<reference evidence="3 4" key="1">
    <citation type="journal article" date="2018" name="PLoS Genet.">
        <title>Population sequencing reveals clonal diversity and ancestral inbreeding in the grapevine cultivar Chardonnay.</title>
        <authorList>
            <person name="Roach M.J."/>
            <person name="Johnson D.L."/>
            <person name="Bohlmann J."/>
            <person name="van Vuuren H.J."/>
            <person name="Jones S.J."/>
            <person name="Pretorius I.S."/>
            <person name="Schmidt S.A."/>
            <person name="Borneman A.R."/>
        </authorList>
    </citation>
    <scope>NUCLEOTIDE SEQUENCE [LARGE SCALE GENOMIC DNA]</scope>
    <source>
        <strain evidence="4">cv. Chardonnay</strain>
        <tissue evidence="3">Leaf</tissue>
    </source>
</reference>
<dbReference type="Proteomes" id="UP000288805">
    <property type="component" value="Unassembled WGS sequence"/>
</dbReference>